<dbReference type="EMBL" id="CP004353">
    <property type="protein sequence ID" value="AHI22195.1"/>
    <property type="molecule type" value="Genomic_DNA"/>
</dbReference>
<protein>
    <recommendedName>
        <fullName evidence="1">DUF4440 domain-containing protein</fullName>
    </recommendedName>
</protein>
<dbReference type="Pfam" id="PF14534">
    <property type="entry name" value="DUF4440"/>
    <property type="match status" value="1"/>
</dbReference>
<reference evidence="2 3" key="1">
    <citation type="submission" date="2013-02" db="EMBL/GenBank/DDBJ databases">
        <title>The complete genome sequence of Corynebacterium vitaeruminis DSM 20294.</title>
        <authorList>
            <person name="Ruckert C."/>
            <person name="Albersmeier A."/>
            <person name="Kalinowski J."/>
        </authorList>
    </citation>
    <scope>NUCLEOTIDE SEQUENCE [LARGE SCALE GENOMIC DNA]</scope>
    <source>
        <strain evidence="3">ATCC 10234</strain>
    </source>
</reference>
<proteinExistence type="predicted"/>
<evidence type="ECO:0000259" key="1">
    <source>
        <dbReference type="Pfam" id="PF14534"/>
    </source>
</evidence>
<dbReference type="KEGG" id="cvt:B843_04030"/>
<dbReference type="PATRIC" id="fig|1224164.3.peg.799"/>
<dbReference type="SUPFAM" id="SSF54427">
    <property type="entry name" value="NTF2-like"/>
    <property type="match status" value="1"/>
</dbReference>
<name>W5XZW7_9CORY</name>
<dbReference type="Proteomes" id="UP000019222">
    <property type="component" value="Chromosome"/>
</dbReference>
<accession>W5XZW7</accession>
<evidence type="ECO:0000313" key="3">
    <source>
        <dbReference type="Proteomes" id="UP000019222"/>
    </source>
</evidence>
<dbReference type="RefSeq" id="WP_081751488.1">
    <property type="nucleotide sequence ID" value="NZ_CP004353.1"/>
</dbReference>
<evidence type="ECO:0000313" key="2">
    <source>
        <dbReference type="EMBL" id="AHI22195.1"/>
    </source>
</evidence>
<feature type="domain" description="DUF4440" evidence="1">
    <location>
        <begin position="3"/>
        <end position="64"/>
    </location>
</feature>
<organism evidence="2 3">
    <name type="scientific">Corynebacterium vitaeruminis DSM 20294</name>
    <dbReference type="NCBI Taxonomy" id="1224164"/>
    <lineage>
        <taxon>Bacteria</taxon>
        <taxon>Bacillati</taxon>
        <taxon>Actinomycetota</taxon>
        <taxon>Actinomycetes</taxon>
        <taxon>Mycobacteriales</taxon>
        <taxon>Corynebacteriaceae</taxon>
        <taxon>Corynebacterium</taxon>
    </lineage>
</organism>
<dbReference type="InterPro" id="IPR027843">
    <property type="entry name" value="DUF4440"/>
</dbReference>
<sequence length="117" mass="13019">MEQLWEDFINAMDAGDTATLRSLHTPDATLTHMTGHIATLDEWMRGIDRGDFVYHRIDVRGVEFGDGRIVGRITTGITDDGSGQAWPLRVEIDVAEVGGQPKVAASRVSLDRSPWRR</sequence>
<gene>
    <name evidence="2" type="ORF">B843_04030</name>
</gene>
<dbReference type="Gene3D" id="3.10.450.50">
    <property type="match status" value="1"/>
</dbReference>
<dbReference type="HOGENOM" id="CLU_2080848_0_0_11"/>
<dbReference type="InterPro" id="IPR032710">
    <property type="entry name" value="NTF2-like_dom_sf"/>
</dbReference>
<dbReference type="AlphaFoldDB" id="W5XZW7"/>
<keyword evidence="3" id="KW-1185">Reference proteome</keyword>